<comment type="subcellular location">
    <subcellularLocation>
        <location evidence="1">Membrane</location>
    </subcellularLocation>
</comment>
<dbReference type="InParanoid" id="A0A7M7SX01"/>
<organism evidence="9 10">
    <name type="scientific">Strongylocentrotus purpuratus</name>
    <name type="common">Purple sea urchin</name>
    <dbReference type="NCBI Taxonomy" id="7668"/>
    <lineage>
        <taxon>Eukaryota</taxon>
        <taxon>Metazoa</taxon>
        <taxon>Echinodermata</taxon>
        <taxon>Eleutherozoa</taxon>
        <taxon>Echinozoa</taxon>
        <taxon>Echinoidea</taxon>
        <taxon>Euechinoidea</taxon>
        <taxon>Echinacea</taxon>
        <taxon>Camarodonta</taxon>
        <taxon>Echinidea</taxon>
        <taxon>Strongylocentrotidae</taxon>
        <taxon>Strongylocentrotus</taxon>
    </lineage>
</organism>
<dbReference type="KEGG" id="spu:100892210"/>
<dbReference type="SUPFAM" id="SSF81321">
    <property type="entry name" value="Family A G protein-coupled receptor-like"/>
    <property type="match status" value="1"/>
</dbReference>
<feature type="transmembrane region" description="Helical" evidence="7">
    <location>
        <begin position="388"/>
        <end position="408"/>
    </location>
</feature>
<dbReference type="Gene3D" id="1.20.1070.10">
    <property type="entry name" value="Rhodopsin 7-helix transmembrane proteins"/>
    <property type="match status" value="1"/>
</dbReference>
<keyword evidence="10" id="KW-1185">Reference proteome</keyword>
<dbReference type="InterPro" id="IPR017452">
    <property type="entry name" value="GPCR_Rhodpsn_7TM"/>
</dbReference>
<evidence type="ECO:0000256" key="3">
    <source>
        <dbReference type="ARBA" id="ARBA00022989"/>
    </source>
</evidence>
<evidence type="ECO:0000256" key="4">
    <source>
        <dbReference type="ARBA" id="ARBA00023136"/>
    </source>
</evidence>
<dbReference type="PANTHER" id="PTHR45698:SF1">
    <property type="entry name" value="TRACE AMINE-ASSOCIATED RECEPTOR 13C-LIKE"/>
    <property type="match status" value="1"/>
</dbReference>
<feature type="transmembrane region" description="Helical" evidence="7">
    <location>
        <begin position="106"/>
        <end position="126"/>
    </location>
</feature>
<evidence type="ECO:0000256" key="7">
    <source>
        <dbReference type="SAM" id="Phobius"/>
    </source>
</evidence>
<feature type="domain" description="G-protein coupled receptors family 1 profile" evidence="8">
    <location>
        <begin position="42"/>
        <end position="406"/>
    </location>
</feature>
<dbReference type="GO" id="GO:0004930">
    <property type="term" value="F:G protein-coupled receptor activity"/>
    <property type="evidence" value="ECO:0007669"/>
    <property type="project" value="UniProtKB-KW"/>
</dbReference>
<dbReference type="Proteomes" id="UP000007110">
    <property type="component" value="Unassembled WGS sequence"/>
</dbReference>
<keyword evidence="5" id="KW-0675">Receptor</keyword>
<feature type="transmembrane region" description="Helical" evidence="7">
    <location>
        <begin position="62"/>
        <end position="86"/>
    </location>
</feature>
<evidence type="ECO:0000256" key="6">
    <source>
        <dbReference type="SAM" id="MobiDB-lite"/>
    </source>
</evidence>
<feature type="transmembrane region" description="Helical" evidence="7">
    <location>
        <begin position="188"/>
        <end position="211"/>
    </location>
</feature>
<dbReference type="OMA" id="NCQNDES"/>
<evidence type="ECO:0000256" key="2">
    <source>
        <dbReference type="ARBA" id="ARBA00022692"/>
    </source>
</evidence>
<evidence type="ECO:0000313" key="10">
    <source>
        <dbReference type="Proteomes" id="UP000007110"/>
    </source>
</evidence>
<dbReference type="GeneID" id="100892210"/>
<reference evidence="10" key="1">
    <citation type="submission" date="2015-02" db="EMBL/GenBank/DDBJ databases">
        <title>Genome sequencing for Strongylocentrotus purpuratus.</title>
        <authorList>
            <person name="Murali S."/>
            <person name="Liu Y."/>
            <person name="Vee V."/>
            <person name="English A."/>
            <person name="Wang M."/>
            <person name="Skinner E."/>
            <person name="Han Y."/>
            <person name="Muzny D.M."/>
            <person name="Worley K.C."/>
            <person name="Gibbs R.A."/>
        </authorList>
    </citation>
    <scope>NUCLEOTIDE SEQUENCE</scope>
</reference>
<protein>
    <recommendedName>
        <fullName evidence="8">G-protein coupled receptors family 1 profile domain-containing protein</fullName>
    </recommendedName>
</protein>
<dbReference type="InterPro" id="IPR000276">
    <property type="entry name" value="GPCR_Rhodpsn"/>
</dbReference>
<dbReference type="AlphaFoldDB" id="A0A7M7SX01"/>
<dbReference type="GO" id="GO:0016020">
    <property type="term" value="C:membrane"/>
    <property type="evidence" value="ECO:0007669"/>
    <property type="project" value="UniProtKB-SubCell"/>
</dbReference>
<feature type="transmembrane region" description="Helical" evidence="7">
    <location>
        <begin position="354"/>
        <end position="376"/>
    </location>
</feature>
<dbReference type="PROSITE" id="PS50262">
    <property type="entry name" value="G_PROTEIN_RECEP_F1_2"/>
    <property type="match status" value="1"/>
</dbReference>
<dbReference type="CDD" id="cd00637">
    <property type="entry name" value="7tm_classA_rhodopsin-like"/>
    <property type="match status" value="1"/>
</dbReference>
<keyword evidence="3 7" id="KW-1133">Transmembrane helix</keyword>
<feature type="transmembrane region" description="Helical" evidence="7">
    <location>
        <begin position="147"/>
        <end position="168"/>
    </location>
</feature>
<keyword evidence="5" id="KW-0297">G-protein coupled receptor</keyword>
<sequence>MNFTSDTTTIEYDATTDSPGAQVGITLVNTCELVFGSLGILGNLICIVIFKRRSKHNQTNFLIIMQAGVDSIASALLVSLTITSILNPTAPSHWLMGSIYCKFWKSYVLLWSSFAISTFNLSIISIERYIAVVHPLWYTKIFKRSSIVFIAMLTWMMAPGINIAYNVVVNYFKDGVCMENFDKAQKVISIVLFFWEYFFPLCIMIFSFVCITRKLLKMNKVSNMRAANGQLFTETSMGSQVPGPKSSAERKSEPSSGSCVTQKEDSQKGHAVRPTPMNQSVTPNVPDDPAGFQIAVISTTVMPGCSSWKVDGNKGNKLDSISKSVNVNRANNGKTPRCVRPAGASVRRLNTTKVLLLVSLGFFICWSPNQVYFLLLNLGVINFSLVPYRVTIVMSTCNTCINPFIYAFRMKRFRNEFISIFKGRN</sequence>
<dbReference type="EnsemblMetazoa" id="XM_030981623">
    <property type="protein sequence ID" value="XP_030837483"/>
    <property type="gene ID" value="LOC100892210"/>
</dbReference>
<proteinExistence type="inferred from homology"/>
<dbReference type="Pfam" id="PF00001">
    <property type="entry name" value="7tm_1"/>
    <property type="match status" value="1"/>
</dbReference>
<evidence type="ECO:0000256" key="5">
    <source>
        <dbReference type="RuleBase" id="RU000688"/>
    </source>
</evidence>
<evidence type="ECO:0000313" key="9">
    <source>
        <dbReference type="EnsemblMetazoa" id="XP_030837483"/>
    </source>
</evidence>
<reference evidence="9" key="2">
    <citation type="submission" date="2021-01" db="UniProtKB">
        <authorList>
            <consortium name="EnsemblMetazoa"/>
        </authorList>
    </citation>
    <scope>IDENTIFICATION</scope>
</reference>
<dbReference type="PANTHER" id="PTHR45698">
    <property type="entry name" value="TRACE AMINE-ASSOCIATED RECEPTOR 19N-RELATED"/>
    <property type="match status" value="1"/>
</dbReference>
<dbReference type="PRINTS" id="PR00237">
    <property type="entry name" value="GPCRRHODOPSN"/>
</dbReference>
<dbReference type="RefSeq" id="XP_030837483.1">
    <property type="nucleotide sequence ID" value="XM_030981623.1"/>
</dbReference>
<keyword evidence="5" id="KW-0807">Transducer</keyword>
<dbReference type="OrthoDB" id="6091802at2759"/>
<dbReference type="PROSITE" id="PS00237">
    <property type="entry name" value="G_PROTEIN_RECEP_F1_1"/>
    <property type="match status" value="1"/>
</dbReference>
<comment type="similarity">
    <text evidence="5">Belongs to the G-protein coupled receptor 1 family.</text>
</comment>
<keyword evidence="4 7" id="KW-0472">Membrane</keyword>
<evidence type="ECO:0000259" key="8">
    <source>
        <dbReference type="PROSITE" id="PS50262"/>
    </source>
</evidence>
<keyword evidence="2 5" id="KW-0812">Transmembrane</keyword>
<feature type="region of interest" description="Disordered" evidence="6">
    <location>
        <begin position="235"/>
        <end position="285"/>
    </location>
</feature>
<name>A0A7M7SX01_STRPU</name>
<feature type="transmembrane region" description="Helical" evidence="7">
    <location>
        <begin position="33"/>
        <end position="50"/>
    </location>
</feature>
<accession>A0A7M7SX01</accession>
<evidence type="ECO:0000256" key="1">
    <source>
        <dbReference type="ARBA" id="ARBA00004370"/>
    </source>
</evidence>